<comment type="cofactor">
    <cofactor evidence="10">
        <name>Zn(2+)</name>
        <dbReference type="ChEBI" id="CHEBI:29105"/>
    </cofactor>
    <text evidence="10">Binds 1 zinc ion per subunit.</text>
</comment>
<dbReference type="HAMAP" id="MF_01820">
    <property type="entry name" value="GTPase_RsgA"/>
    <property type="match status" value="1"/>
</dbReference>
<dbReference type="GO" id="GO:0019843">
    <property type="term" value="F:rRNA binding"/>
    <property type="evidence" value="ECO:0007669"/>
    <property type="project" value="UniProtKB-KW"/>
</dbReference>
<comment type="function">
    <text evidence="10">One of several proteins that assist in the late maturation steps of the functional core of the 30S ribosomal subunit. Helps release RbfA from mature subunits. May play a role in the assembly of ribosomal proteins into the subunit. Circularly permuted GTPase that catalyzes slow GTP hydrolysis, GTPase activity is stimulated by the 30S ribosomal subunit.</text>
</comment>
<gene>
    <name evidence="10 14" type="primary">rsgA</name>
    <name evidence="14" type="ORF">HIJ39_10245</name>
</gene>
<evidence type="ECO:0000259" key="12">
    <source>
        <dbReference type="PROSITE" id="PS50936"/>
    </source>
</evidence>
<evidence type="ECO:0000256" key="4">
    <source>
        <dbReference type="ARBA" id="ARBA00022730"/>
    </source>
</evidence>
<evidence type="ECO:0000256" key="2">
    <source>
        <dbReference type="ARBA" id="ARBA00022517"/>
    </source>
</evidence>
<dbReference type="Gene3D" id="3.40.50.300">
    <property type="entry name" value="P-loop containing nucleotide triphosphate hydrolases"/>
    <property type="match status" value="1"/>
</dbReference>
<evidence type="ECO:0000256" key="7">
    <source>
        <dbReference type="ARBA" id="ARBA00022833"/>
    </source>
</evidence>
<name>A0A7Y0Q404_9FIRM</name>
<comment type="subcellular location">
    <subcellularLocation>
        <location evidence="10">Cytoplasm</location>
    </subcellularLocation>
</comment>
<dbReference type="CDD" id="cd01854">
    <property type="entry name" value="YjeQ_EngC"/>
    <property type="match status" value="1"/>
</dbReference>
<organism evidence="14 15">
    <name type="scientific">Sulfobacillus harzensis</name>
    <dbReference type="NCBI Taxonomy" id="2729629"/>
    <lineage>
        <taxon>Bacteria</taxon>
        <taxon>Bacillati</taxon>
        <taxon>Bacillota</taxon>
        <taxon>Clostridia</taxon>
        <taxon>Eubacteriales</taxon>
        <taxon>Clostridiales Family XVII. Incertae Sedis</taxon>
        <taxon>Sulfobacillus</taxon>
    </lineage>
</organism>
<evidence type="ECO:0000256" key="8">
    <source>
        <dbReference type="ARBA" id="ARBA00022884"/>
    </source>
</evidence>
<dbReference type="SUPFAM" id="SSF52540">
    <property type="entry name" value="P-loop containing nucleoside triphosphate hydrolases"/>
    <property type="match status" value="1"/>
</dbReference>
<dbReference type="GO" id="GO:0005525">
    <property type="term" value="F:GTP binding"/>
    <property type="evidence" value="ECO:0007669"/>
    <property type="project" value="UniProtKB-UniRule"/>
</dbReference>
<evidence type="ECO:0000313" key="14">
    <source>
        <dbReference type="EMBL" id="NMP22729.1"/>
    </source>
</evidence>
<dbReference type="Gene3D" id="1.10.40.50">
    <property type="entry name" value="Probable gtpase engc, domain 3"/>
    <property type="match status" value="1"/>
</dbReference>
<dbReference type="Proteomes" id="UP000533476">
    <property type="component" value="Unassembled WGS sequence"/>
</dbReference>
<keyword evidence="3 10" id="KW-0479">Metal-binding</keyword>
<feature type="region of interest" description="Disordered" evidence="11">
    <location>
        <begin position="314"/>
        <end position="347"/>
    </location>
</feature>
<dbReference type="PROSITE" id="PS51721">
    <property type="entry name" value="G_CP"/>
    <property type="match status" value="1"/>
</dbReference>
<evidence type="ECO:0000256" key="3">
    <source>
        <dbReference type="ARBA" id="ARBA00022723"/>
    </source>
</evidence>
<dbReference type="PANTHER" id="PTHR32120">
    <property type="entry name" value="SMALL RIBOSOMAL SUBUNIT BIOGENESIS GTPASE RSGA"/>
    <property type="match status" value="1"/>
</dbReference>
<evidence type="ECO:0000256" key="5">
    <source>
        <dbReference type="ARBA" id="ARBA00022741"/>
    </source>
</evidence>
<keyword evidence="5 10" id="KW-0547">Nucleotide-binding</keyword>
<dbReference type="InterPro" id="IPR027417">
    <property type="entry name" value="P-loop_NTPase"/>
</dbReference>
<keyword evidence="1 10" id="KW-0963">Cytoplasm</keyword>
<keyword evidence="6 10" id="KW-0378">Hydrolase</keyword>
<feature type="binding site" evidence="10">
    <location>
        <begin position="140"/>
        <end position="143"/>
    </location>
    <ligand>
        <name>GTP</name>
        <dbReference type="ChEBI" id="CHEBI:37565"/>
    </ligand>
</feature>
<keyword evidence="9 10" id="KW-0342">GTP-binding</keyword>
<dbReference type="GO" id="GO:0046872">
    <property type="term" value="F:metal ion binding"/>
    <property type="evidence" value="ECO:0007669"/>
    <property type="project" value="UniProtKB-KW"/>
</dbReference>
<keyword evidence="4 10" id="KW-0699">rRNA-binding</keyword>
<sequence>MSATWRDLGGFGAIGRIVVDLGAMFRVVVLEIDGTVVQELARPSGKFRHQIKDGEQWPHIGDFVVLDGPPGQRRIEAVLPRRTALVRKNPGEAIEAQVLAANIDTVFIMVSLAQPPNAARLERSLALVWDSGAAPVIVLTKQDVCSHLDAYVRAAEETALGVPVLAVSAVTGDGIESLGAWLMPAQTVALMGPSGVGKSTLLNYWLGDDAQRVMAVRTGDHRGRHTTTHRELFRLPNGALVMDIPGIREVGLWAGSAHTVFGDVEQLAEDCRFTDCRHQGEPGCAVAQAIHEGRLDAERLTQYQKLEREHQFIERKRSQRAQSEARQLWKRRSQEAKAQRMEKRQRQ</sequence>
<feature type="compositionally biased region" description="Basic and acidic residues" evidence="11">
    <location>
        <begin position="332"/>
        <end position="347"/>
    </location>
</feature>
<dbReference type="GO" id="GO:0003924">
    <property type="term" value="F:GTPase activity"/>
    <property type="evidence" value="ECO:0007669"/>
    <property type="project" value="UniProtKB-UniRule"/>
</dbReference>
<evidence type="ECO:0000256" key="10">
    <source>
        <dbReference type="HAMAP-Rule" id="MF_01820"/>
    </source>
</evidence>
<feature type="domain" description="CP-type G" evidence="13">
    <location>
        <begin position="91"/>
        <end position="250"/>
    </location>
</feature>
<dbReference type="GO" id="GO:0005737">
    <property type="term" value="C:cytoplasm"/>
    <property type="evidence" value="ECO:0007669"/>
    <property type="project" value="UniProtKB-SubCell"/>
</dbReference>
<evidence type="ECO:0000256" key="9">
    <source>
        <dbReference type="ARBA" id="ARBA00023134"/>
    </source>
</evidence>
<accession>A0A7Y0Q404</accession>
<dbReference type="RefSeq" id="WP_169099310.1">
    <property type="nucleotide sequence ID" value="NZ_JABBVZ010000029.1"/>
</dbReference>
<proteinExistence type="inferred from homology"/>
<feature type="binding site" evidence="10">
    <location>
        <position position="278"/>
    </location>
    <ligand>
        <name>Zn(2+)</name>
        <dbReference type="ChEBI" id="CHEBI:29105"/>
    </ligand>
</feature>
<comment type="similarity">
    <text evidence="10">Belongs to the TRAFAC class YlqF/YawG GTPase family. RsgA subfamily.</text>
</comment>
<dbReference type="EC" id="3.6.1.-" evidence="10"/>
<feature type="domain" description="EngC GTPase" evidence="12">
    <location>
        <begin position="101"/>
        <end position="248"/>
    </location>
</feature>
<reference evidence="14 15" key="1">
    <citation type="submission" date="2020-04" db="EMBL/GenBank/DDBJ databases">
        <authorList>
            <person name="Zhang R."/>
            <person name="Schippers A."/>
        </authorList>
    </citation>
    <scope>NUCLEOTIDE SEQUENCE [LARGE SCALE GENOMIC DNA]</scope>
    <source>
        <strain evidence="14 15">DSM 109850</strain>
    </source>
</reference>
<dbReference type="InterPro" id="IPR004881">
    <property type="entry name" value="Ribosome_biogen_GTPase_RsgA"/>
</dbReference>
<evidence type="ECO:0000256" key="6">
    <source>
        <dbReference type="ARBA" id="ARBA00022801"/>
    </source>
</evidence>
<dbReference type="AlphaFoldDB" id="A0A7Y0Q404"/>
<dbReference type="PROSITE" id="PS50936">
    <property type="entry name" value="ENGC_GTPASE"/>
    <property type="match status" value="1"/>
</dbReference>
<comment type="caution">
    <text evidence="14">The sequence shown here is derived from an EMBL/GenBank/DDBJ whole genome shotgun (WGS) entry which is preliminary data.</text>
</comment>
<protein>
    <recommendedName>
        <fullName evidence="10">Small ribosomal subunit biogenesis GTPase RsgA</fullName>
        <ecNumber evidence="10">3.6.1.-</ecNumber>
    </recommendedName>
</protein>
<feature type="binding site" evidence="10">
    <location>
        <position position="271"/>
    </location>
    <ligand>
        <name>Zn(2+)</name>
        <dbReference type="ChEBI" id="CHEBI:29105"/>
    </ligand>
</feature>
<comment type="subunit">
    <text evidence="10">Monomer. Associates with 30S ribosomal subunit, binds 16S rRNA.</text>
</comment>
<keyword evidence="15" id="KW-1185">Reference proteome</keyword>
<dbReference type="EMBL" id="JABBVZ010000029">
    <property type="protein sequence ID" value="NMP22729.1"/>
    <property type="molecule type" value="Genomic_DNA"/>
</dbReference>
<dbReference type="NCBIfam" id="TIGR00157">
    <property type="entry name" value="ribosome small subunit-dependent GTPase A"/>
    <property type="match status" value="1"/>
</dbReference>
<keyword evidence="7 10" id="KW-0862">Zinc</keyword>
<evidence type="ECO:0000259" key="13">
    <source>
        <dbReference type="PROSITE" id="PS51721"/>
    </source>
</evidence>
<dbReference type="PANTHER" id="PTHR32120:SF10">
    <property type="entry name" value="SMALL RIBOSOMAL SUBUNIT BIOGENESIS GTPASE RSGA"/>
    <property type="match status" value="1"/>
</dbReference>
<feature type="binding site" evidence="10">
    <location>
        <position position="284"/>
    </location>
    <ligand>
        <name>Zn(2+)</name>
        <dbReference type="ChEBI" id="CHEBI:29105"/>
    </ligand>
</feature>
<feature type="binding site" evidence="10">
    <location>
        <begin position="192"/>
        <end position="200"/>
    </location>
    <ligand>
        <name>GTP</name>
        <dbReference type="ChEBI" id="CHEBI:37565"/>
    </ligand>
</feature>
<dbReference type="InterPro" id="IPR030378">
    <property type="entry name" value="G_CP_dom"/>
</dbReference>
<evidence type="ECO:0000313" key="15">
    <source>
        <dbReference type="Proteomes" id="UP000533476"/>
    </source>
</evidence>
<dbReference type="GO" id="GO:0042274">
    <property type="term" value="P:ribosomal small subunit biogenesis"/>
    <property type="evidence" value="ECO:0007669"/>
    <property type="project" value="UniProtKB-UniRule"/>
</dbReference>
<dbReference type="Pfam" id="PF03193">
    <property type="entry name" value="RsgA_GTPase"/>
    <property type="match status" value="1"/>
</dbReference>
<evidence type="ECO:0000256" key="11">
    <source>
        <dbReference type="SAM" id="MobiDB-lite"/>
    </source>
</evidence>
<feature type="binding site" evidence="10">
    <location>
        <position position="276"/>
    </location>
    <ligand>
        <name>Zn(2+)</name>
        <dbReference type="ChEBI" id="CHEBI:29105"/>
    </ligand>
</feature>
<evidence type="ECO:0000256" key="1">
    <source>
        <dbReference type="ARBA" id="ARBA00022490"/>
    </source>
</evidence>
<keyword evidence="8 10" id="KW-0694">RNA-binding</keyword>
<dbReference type="InterPro" id="IPR010914">
    <property type="entry name" value="RsgA_GTPase_dom"/>
</dbReference>
<keyword evidence="2 10" id="KW-0690">Ribosome biogenesis</keyword>